<organism evidence="1 2">
    <name type="scientific">Nitrosomonas ureae</name>
    <dbReference type="NCBI Taxonomy" id="44577"/>
    <lineage>
        <taxon>Bacteria</taxon>
        <taxon>Pseudomonadati</taxon>
        <taxon>Pseudomonadota</taxon>
        <taxon>Betaproteobacteria</taxon>
        <taxon>Nitrosomonadales</taxon>
        <taxon>Nitrosomonadaceae</taxon>
        <taxon>Nitrosomonas</taxon>
    </lineage>
</organism>
<evidence type="ECO:0000313" key="1">
    <source>
        <dbReference type="EMBL" id="SNX59273.1"/>
    </source>
</evidence>
<gene>
    <name evidence="1" type="ORF">SAMN06296273_0713</name>
</gene>
<sequence length="91" mass="10633">MKVICDAAKDAINKEKHGVSLTEAVFIDWDDALICQDMRREYGEIRMIALAPIGERLYCVVYVDHENNRRIISLRKANNREKRHYAKVLND</sequence>
<dbReference type="InterPro" id="IPR007460">
    <property type="entry name" value="BrnT_toxin"/>
</dbReference>
<dbReference type="Gene3D" id="3.10.450.530">
    <property type="entry name" value="Ribonuclease toxin, BrnT, of type II toxin-antitoxin system"/>
    <property type="match status" value="1"/>
</dbReference>
<dbReference type="OrthoDB" id="9798158at2"/>
<dbReference type="Proteomes" id="UP000242498">
    <property type="component" value="Chromosome I"/>
</dbReference>
<dbReference type="Pfam" id="PF04365">
    <property type="entry name" value="BrnT_toxin"/>
    <property type="match status" value="1"/>
</dbReference>
<name>A0A285BWQ8_9PROT</name>
<evidence type="ECO:0000313" key="2">
    <source>
        <dbReference type="Proteomes" id="UP000242498"/>
    </source>
</evidence>
<protein>
    <submittedName>
        <fullName evidence="1">Uncharacterized protein</fullName>
    </submittedName>
</protein>
<reference evidence="1 2" key="1">
    <citation type="submission" date="2017-08" db="EMBL/GenBank/DDBJ databases">
        <authorList>
            <person name="de Groot N.N."/>
        </authorList>
    </citation>
    <scope>NUCLEOTIDE SEQUENCE [LARGE SCALE GENOMIC DNA]</scope>
    <source>
        <strain evidence="1 2">Nm15</strain>
    </source>
</reference>
<dbReference type="EMBL" id="LT907782">
    <property type="protein sequence ID" value="SNX59273.1"/>
    <property type="molecule type" value="Genomic_DNA"/>
</dbReference>
<proteinExistence type="predicted"/>
<dbReference type="AlphaFoldDB" id="A0A285BWQ8"/>
<accession>A0A285BWQ8</accession>
<dbReference type="RefSeq" id="WP_096292037.1">
    <property type="nucleotide sequence ID" value="NZ_LT907782.1"/>
</dbReference>
<dbReference type="InterPro" id="IPR038573">
    <property type="entry name" value="BrnT_sf"/>
</dbReference>